<evidence type="ECO:0000313" key="1">
    <source>
        <dbReference type="EMBL" id="CUN22690.1"/>
    </source>
</evidence>
<proteinExistence type="predicted"/>
<protein>
    <submittedName>
        <fullName evidence="1">Uncharacterized protein</fullName>
    </submittedName>
</protein>
<reference evidence="1 2" key="1">
    <citation type="submission" date="2015-09" db="EMBL/GenBank/DDBJ databases">
        <authorList>
            <consortium name="Pathogen Informatics"/>
        </authorList>
    </citation>
    <scope>NUCLEOTIDE SEQUENCE [LARGE SCALE GENOMIC DNA]</scope>
    <source>
        <strain evidence="1 2">2789STDY5608872</strain>
    </source>
</reference>
<name>A0A173V7H4_PARDI</name>
<organism evidence="1 2">
    <name type="scientific">Parabacteroides distasonis</name>
    <dbReference type="NCBI Taxonomy" id="823"/>
    <lineage>
        <taxon>Bacteria</taxon>
        <taxon>Pseudomonadati</taxon>
        <taxon>Bacteroidota</taxon>
        <taxon>Bacteroidia</taxon>
        <taxon>Bacteroidales</taxon>
        <taxon>Tannerellaceae</taxon>
        <taxon>Parabacteroides</taxon>
    </lineage>
</organism>
<dbReference type="EMBL" id="CYXP01000006">
    <property type="protein sequence ID" value="CUN22690.1"/>
    <property type="molecule type" value="Genomic_DNA"/>
</dbReference>
<dbReference type="Proteomes" id="UP000095591">
    <property type="component" value="Unassembled WGS sequence"/>
</dbReference>
<sequence>MARPIGLGPEVNTVLIFEPNFNLIAIVSNSYQAAKLTGSYQPAVHMAIKGGLKTTNSLYFRSVPPNMEVYISDLYSLKLQEFDQMCGLERSYETPERLLNRAKKYNKETTIKKNDKRKNLK</sequence>
<dbReference type="AlphaFoldDB" id="A0A173V7H4"/>
<dbReference type="RefSeq" id="WP_057319568.1">
    <property type="nucleotide sequence ID" value="NZ_CAXSKO010000001.1"/>
</dbReference>
<evidence type="ECO:0000313" key="2">
    <source>
        <dbReference type="Proteomes" id="UP000095591"/>
    </source>
</evidence>
<gene>
    <name evidence="1" type="ORF">ERS852429_02676</name>
</gene>
<accession>A0A173V7H4</accession>